<sequence length="343" mass="38728">MKKYSFKNDYSEGAHPNLLNALNDTNFIQTEGYSTDIFCLEASKILKNKIGKDDIDIHFVSGGTQANLIMISSALRPYESVISATTGHINIHEAGAIESTGHKINSIDTSAGKLTPELVEEILKFHTDEHMVKPKLVYISNSTEVGTIYKKHDLEALFEICRKYDLYLVMDGARLGSALTSPFNDLSLNDIANLCDMFYIGGTKNGALIGEAIIITNSKLKDDFRYHIKQKGGLIAKGRIFGIQFIELFKENLYFDLANHSNRMALKLAEGIKQLGFSFLYPPESNQIFPIFPKRLIDILLESFDFYIWKVIDEEHYAVRLVTSWATKENKIDEFLSIIQSFA</sequence>
<comment type="similarity">
    <text evidence="2">Belongs to the threonine aldolase family.</text>
</comment>
<keyword evidence="6" id="KW-1185">Reference proteome</keyword>
<dbReference type="InterPro" id="IPR015422">
    <property type="entry name" value="PyrdxlP-dep_Trfase_small"/>
</dbReference>
<organism evidence="5 6">
    <name type="scientific">Deferribacter autotrophicus</name>
    <dbReference type="NCBI Taxonomy" id="500465"/>
    <lineage>
        <taxon>Bacteria</taxon>
        <taxon>Pseudomonadati</taxon>
        <taxon>Deferribacterota</taxon>
        <taxon>Deferribacteres</taxon>
        <taxon>Deferribacterales</taxon>
        <taxon>Deferribacteraceae</taxon>
        <taxon>Deferribacter</taxon>
    </lineage>
</organism>
<reference evidence="5 6" key="1">
    <citation type="submission" date="2019-06" db="EMBL/GenBank/DDBJ databases">
        <title>Genomic insights into carbon and energy metabolism of Deferribacter autotrophicus revealed new metabolic traits in the phylum Deferribacteres.</title>
        <authorList>
            <person name="Slobodkin A.I."/>
            <person name="Slobodkina G.B."/>
            <person name="Allioux M."/>
            <person name="Alain K."/>
            <person name="Jebbar M."/>
            <person name="Shadrin V."/>
            <person name="Kublanov I.V."/>
            <person name="Toshchakov S.V."/>
            <person name="Bonch-Osmolovskaya E.A."/>
        </authorList>
    </citation>
    <scope>NUCLEOTIDE SEQUENCE [LARGE SCALE GENOMIC DNA]</scope>
    <source>
        <strain evidence="5 6">SL50</strain>
    </source>
</reference>
<dbReference type="OrthoDB" id="9774495at2"/>
<dbReference type="InterPro" id="IPR015424">
    <property type="entry name" value="PyrdxlP-dep_Trfase"/>
</dbReference>
<accession>A0A5A8F1W9</accession>
<evidence type="ECO:0000313" key="5">
    <source>
        <dbReference type="EMBL" id="KAA0257305.1"/>
    </source>
</evidence>
<dbReference type="Gene3D" id="3.90.1150.10">
    <property type="entry name" value="Aspartate Aminotransferase, domain 1"/>
    <property type="match status" value="1"/>
</dbReference>
<comment type="caution">
    <text evidence="5">The sequence shown here is derived from an EMBL/GenBank/DDBJ whole genome shotgun (WGS) entry which is preliminary data.</text>
</comment>
<evidence type="ECO:0000256" key="2">
    <source>
        <dbReference type="ARBA" id="ARBA00006966"/>
    </source>
</evidence>
<dbReference type="PANTHER" id="PTHR48097">
    <property type="entry name" value="L-THREONINE ALDOLASE-RELATED"/>
    <property type="match status" value="1"/>
</dbReference>
<dbReference type="InterPro" id="IPR015421">
    <property type="entry name" value="PyrdxlP-dep_Trfase_major"/>
</dbReference>
<dbReference type="Proteomes" id="UP000322876">
    <property type="component" value="Unassembled WGS sequence"/>
</dbReference>
<evidence type="ECO:0000256" key="3">
    <source>
        <dbReference type="ARBA" id="ARBA00022898"/>
    </source>
</evidence>
<dbReference type="PANTHER" id="PTHR48097:SF5">
    <property type="entry name" value="LOW SPECIFICITY L-THREONINE ALDOLASE"/>
    <property type="match status" value="1"/>
</dbReference>
<dbReference type="Pfam" id="PF01212">
    <property type="entry name" value="Beta_elim_lyase"/>
    <property type="match status" value="1"/>
</dbReference>
<keyword evidence="3" id="KW-0663">Pyridoxal phosphate</keyword>
<dbReference type="Gene3D" id="3.40.640.10">
    <property type="entry name" value="Type I PLP-dependent aspartate aminotransferase-like (Major domain)"/>
    <property type="match status" value="1"/>
</dbReference>
<dbReference type="AlphaFoldDB" id="A0A5A8F1W9"/>
<evidence type="ECO:0000313" key="6">
    <source>
        <dbReference type="Proteomes" id="UP000322876"/>
    </source>
</evidence>
<gene>
    <name evidence="5" type="ORF">FHQ18_09660</name>
</gene>
<dbReference type="GO" id="GO:0008483">
    <property type="term" value="F:transaminase activity"/>
    <property type="evidence" value="ECO:0007669"/>
    <property type="project" value="UniProtKB-KW"/>
</dbReference>
<dbReference type="GO" id="GO:0006520">
    <property type="term" value="P:amino acid metabolic process"/>
    <property type="evidence" value="ECO:0007669"/>
    <property type="project" value="InterPro"/>
</dbReference>
<dbReference type="GO" id="GO:0016829">
    <property type="term" value="F:lyase activity"/>
    <property type="evidence" value="ECO:0007669"/>
    <property type="project" value="InterPro"/>
</dbReference>
<name>A0A5A8F1W9_9BACT</name>
<protein>
    <submittedName>
        <fullName evidence="5">Aminotransferase class V-fold PLP-dependent enzyme</fullName>
    </submittedName>
</protein>
<dbReference type="RefSeq" id="WP_149266978.1">
    <property type="nucleotide sequence ID" value="NZ_VFJB01000008.1"/>
</dbReference>
<comment type="cofactor">
    <cofactor evidence="1">
        <name>pyridoxal 5'-phosphate</name>
        <dbReference type="ChEBI" id="CHEBI:597326"/>
    </cofactor>
</comment>
<proteinExistence type="inferred from homology"/>
<feature type="domain" description="Aromatic amino acid beta-eliminating lyase/threonine aldolase" evidence="4">
    <location>
        <begin position="33"/>
        <end position="289"/>
    </location>
</feature>
<keyword evidence="5" id="KW-0032">Aminotransferase</keyword>
<evidence type="ECO:0000256" key="1">
    <source>
        <dbReference type="ARBA" id="ARBA00001933"/>
    </source>
</evidence>
<dbReference type="EMBL" id="VFJB01000008">
    <property type="protein sequence ID" value="KAA0257305.1"/>
    <property type="molecule type" value="Genomic_DNA"/>
</dbReference>
<dbReference type="InterPro" id="IPR001597">
    <property type="entry name" value="ArAA_b-elim_lyase/Thr_aldolase"/>
</dbReference>
<keyword evidence="5" id="KW-0808">Transferase</keyword>
<dbReference type="SUPFAM" id="SSF53383">
    <property type="entry name" value="PLP-dependent transferases"/>
    <property type="match status" value="1"/>
</dbReference>
<evidence type="ECO:0000259" key="4">
    <source>
        <dbReference type="Pfam" id="PF01212"/>
    </source>
</evidence>